<gene>
    <name evidence="2" type="ORF">NEQG_02427</name>
</gene>
<dbReference type="PANTHER" id="PTHR22957">
    <property type="entry name" value="TBC1 DOMAIN FAMILY MEMBER GTPASE-ACTIVATING PROTEIN"/>
    <property type="match status" value="1"/>
</dbReference>
<dbReference type="GO" id="GO:0005096">
    <property type="term" value="F:GTPase activator activity"/>
    <property type="evidence" value="ECO:0007669"/>
    <property type="project" value="TreeGrafter"/>
</dbReference>
<dbReference type="VEuPathDB" id="MicrosporidiaDB:NEQG_02427"/>
<proteinExistence type="predicted"/>
<accession>I3EDK7</accession>
<dbReference type="SUPFAM" id="SSF47923">
    <property type="entry name" value="Ypt/Rab-GAP domain of gyp1p"/>
    <property type="match status" value="2"/>
</dbReference>
<dbReference type="GO" id="GO:0006886">
    <property type="term" value="P:intracellular protein transport"/>
    <property type="evidence" value="ECO:0007669"/>
    <property type="project" value="TreeGrafter"/>
</dbReference>
<evidence type="ECO:0000259" key="1">
    <source>
        <dbReference type="PROSITE" id="PS50086"/>
    </source>
</evidence>
<dbReference type="PROSITE" id="PS50086">
    <property type="entry name" value="TBC_RABGAP"/>
    <property type="match status" value="1"/>
</dbReference>
<dbReference type="HOGENOM" id="CLU_847568_0_0_1"/>
<dbReference type="OrthoDB" id="26371at2759"/>
<dbReference type="Pfam" id="PF00566">
    <property type="entry name" value="RabGAP-TBC"/>
    <property type="match status" value="1"/>
</dbReference>
<dbReference type="AlphaFoldDB" id="I3EDK7"/>
<dbReference type="PANTHER" id="PTHR22957:SF27">
    <property type="entry name" value="TBC1 DOMAIN FAMILY MEMBER 13"/>
    <property type="match status" value="1"/>
</dbReference>
<feature type="domain" description="Rab-GAP TBC" evidence="1">
    <location>
        <begin position="11"/>
        <end position="223"/>
    </location>
</feature>
<evidence type="ECO:0000313" key="3">
    <source>
        <dbReference type="Proteomes" id="UP000002872"/>
    </source>
</evidence>
<evidence type="ECO:0000313" key="2">
    <source>
        <dbReference type="EMBL" id="EIJ87304.1"/>
    </source>
</evidence>
<sequence length="292" mass="34325">MQTLRESAWFGLPRDKRSISWLILLDIIGPSTTEIDNDIRSRCKAYEQLNKQGMRMNSPEILLSPLTHDKVHKQISKDVLRIECDVRGINTSECYIKAMSIFSRRYPVISYVQGMCDIFKMFMDVHSLTHEIGTAEALAYLCFEKIIGKYLDHFSSQQAGIERSIQEIEDLLMKHRPVLMKYLYKHSVEVKYFAYNWMSTFLMREFLQHKEIFDAHFSLGVEEFLRFNISFAVSVVIHLQNILMESDFEGILHTLQHIQEMHWERKEVQKVLSMCYIIYSGGTLCEELNKSK</sequence>
<dbReference type="Gene3D" id="1.10.8.270">
    <property type="entry name" value="putative rabgap domain of human tbc1 domain family member 14 like domains"/>
    <property type="match status" value="1"/>
</dbReference>
<reference evidence="2" key="1">
    <citation type="submission" date="2011-01" db="EMBL/GenBank/DDBJ databases">
        <title>The Genome Sequence of Nematocida parisii strain ERTm3.</title>
        <authorList>
            <consortium name="The Broad Institute Genome Sequencing Platform"/>
            <consortium name="The Broad Institute Genome Sequencing Center for Infectious Disease"/>
            <person name="Cuomo C."/>
            <person name="Troemel E."/>
            <person name="Young S.K."/>
            <person name="Zeng Q."/>
            <person name="Gargeya S."/>
            <person name="Fitzgerald M."/>
            <person name="Haas B."/>
            <person name="Abouelleil A."/>
            <person name="Alvarado L."/>
            <person name="Arachchi H.M."/>
            <person name="Berlin A."/>
            <person name="Chapman S.B."/>
            <person name="Gearin G."/>
            <person name="Goldberg J."/>
            <person name="Griggs A."/>
            <person name="Gujja S."/>
            <person name="Hansen M."/>
            <person name="Heiman D."/>
            <person name="Howarth C."/>
            <person name="Larimer J."/>
            <person name="Lui A."/>
            <person name="MacDonald P.J.P."/>
            <person name="McCowen C."/>
            <person name="Montmayeur A."/>
            <person name="Murphy C."/>
            <person name="Neiman D."/>
            <person name="Pearson M."/>
            <person name="Priest M."/>
            <person name="Roberts A."/>
            <person name="Saif S."/>
            <person name="Shea T."/>
            <person name="Sisk P."/>
            <person name="Stolte C."/>
            <person name="Sykes S."/>
            <person name="Wortman J."/>
            <person name="Nusbaum C."/>
            <person name="Birren B."/>
        </authorList>
    </citation>
    <scope>NUCLEOTIDE SEQUENCE</scope>
    <source>
        <strain evidence="2">ERTm3</strain>
    </source>
</reference>
<protein>
    <recommendedName>
        <fullName evidence="1">Rab-GAP TBC domain-containing protein</fullName>
    </recommendedName>
</protein>
<dbReference type="SMART" id="SM00164">
    <property type="entry name" value="TBC"/>
    <property type="match status" value="1"/>
</dbReference>
<dbReference type="Gene3D" id="1.10.472.80">
    <property type="entry name" value="Ypt/Rab-GAP domain of gyp1p, domain 3"/>
    <property type="match status" value="1"/>
</dbReference>
<dbReference type="EMBL" id="GL870883">
    <property type="protein sequence ID" value="EIJ87304.1"/>
    <property type="molecule type" value="Genomic_DNA"/>
</dbReference>
<dbReference type="InterPro" id="IPR000195">
    <property type="entry name" value="Rab-GAP-TBC_dom"/>
</dbReference>
<dbReference type="InterPro" id="IPR035969">
    <property type="entry name" value="Rab-GAP_TBC_sf"/>
</dbReference>
<dbReference type="STRING" id="935791.I3EDK7"/>
<dbReference type="FunCoup" id="I3EDK7">
    <property type="interactions" value="179"/>
</dbReference>
<dbReference type="Proteomes" id="UP000002872">
    <property type="component" value="Unassembled WGS sequence"/>
</dbReference>
<keyword evidence="3" id="KW-1185">Reference proteome</keyword>
<organism evidence="2 3">
    <name type="scientific">Nematocida parisii (strain ERTm3)</name>
    <name type="common">Nematode killer fungus</name>
    <dbReference type="NCBI Taxonomy" id="935791"/>
    <lineage>
        <taxon>Eukaryota</taxon>
        <taxon>Fungi</taxon>
        <taxon>Fungi incertae sedis</taxon>
        <taxon>Microsporidia</taxon>
        <taxon>Nematocida</taxon>
    </lineage>
</organism>
<dbReference type="InParanoid" id="I3EDK7"/>
<dbReference type="OMA" id="CLFVREF"/>
<name>I3EDK7_NEMP3</name>